<dbReference type="EMBL" id="PVTF01000006">
    <property type="protein sequence ID" value="PRY40705.1"/>
    <property type="molecule type" value="Genomic_DNA"/>
</dbReference>
<proteinExistence type="inferred from homology"/>
<dbReference type="InterPro" id="IPR036388">
    <property type="entry name" value="WH-like_DNA-bd_sf"/>
</dbReference>
<reference evidence="6 7" key="1">
    <citation type="submission" date="2018-03" db="EMBL/GenBank/DDBJ databases">
        <title>Genomic Encyclopedia of Archaeal and Bacterial Type Strains, Phase II (KMG-II): from individual species to whole genera.</title>
        <authorList>
            <person name="Goeker M."/>
        </authorList>
    </citation>
    <scope>NUCLEOTIDE SEQUENCE [LARGE SCALE GENOMIC DNA]</scope>
    <source>
        <strain evidence="6 7">DSM 44720</strain>
    </source>
</reference>
<organism evidence="6 7">
    <name type="scientific">Umezawaea tangerina</name>
    <dbReference type="NCBI Taxonomy" id="84725"/>
    <lineage>
        <taxon>Bacteria</taxon>
        <taxon>Bacillati</taxon>
        <taxon>Actinomycetota</taxon>
        <taxon>Actinomycetes</taxon>
        <taxon>Pseudonocardiales</taxon>
        <taxon>Pseudonocardiaceae</taxon>
        <taxon>Umezawaea</taxon>
    </lineage>
</organism>
<dbReference type="Pfam" id="PF03795">
    <property type="entry name" value="YCII"/>
    <property type="match status" value="1"/>
</dbReference>
<evidence type="ECO:0000256" key="3">
    <source>
        <dbReference type="ARBA" id="ARBA00023125"/>
    </source>
</evidence>
<evidence type="ECO:0000313" key="7">
    <source>
        <dbReference type="Proteomes" id="UP000239494"/>
    </source>
</evidence>
<evidence type="ECO:0000256" key="2">
    <source>
        <dbReference type="ARBA" id="ARBA00023015"/>
    </source>
</evidence>
<keyword evidence="4" id="KW-0804">Transcription</keyword>
<dbReference type="Pfam" id="PF00196">
    <property type="entry name" value="GerE"/>
    <property type="match status" value="1"/>
</dbReference>
<dbReference type="Gene3D" id="3.30.70.1060">
    <property type="entry name" value="Dimeric alpha+beta barrel"/>
    <property type="match status" value="1"/>
</dbReference>
<dbReference type="InterPro" id="IPR000792">
    <property type="entry name" value="Tscrpt_reg_LuxR_C"/>
</dbReference>
<dbReference type="PANTHER" id="PTHR44688:SF16">
    <property type="entry name" value="DNA-BINDING TRANSCRIPTIONAL ACTIVATOR DEVR_DOSR"/>
    <property type="match status" value="1"/>
</dbReference>
<dbReference type="Gene3D" id="1.10.10.10">
    <property type="entry name" value="Winged helix-like DNA-binding domain superfamily/Winged helix DNA-binding domain"/>
    <property type="match status" value="1"/>
</dbReference>
<protein>
    <submittedName>
        <fullName evidence="6">YCII-related domain-containing protein</fullName>
    </submittedName>
</protein>
<comment type="caution">
    <text evidence="6">The sequence shown here is derived from an EMBL/GenBank/DDBJ whole genome shotgun (WGS) entry which is preliminary data.</text>
</comment>
<dbReference type="SMART" id="SM00421">
    <property type="entry name" value="HTH_LUXR"/>
    <property type="match status" value="1"/>
</dbReference>
<dbReference type="AlphaFoldDB" id="A0A2T0T4U8"/>
<comment type="similarity">
    <text evidence="1">Belongs to the YciI family.</text>
</comment>
<evidence type="ECO:0000259" key="5">
    <source>
        <dbReference type="PROSITE" id="PS50043"/>
    </source>
</evidence>
<dbReference type="GO" id="GO:0006355">
    <property type="term" value="P:regulation of DNA-templated transcription"/>
    <property type="evidence" value="ECO:0007669"/>
    <property type="project" value="InterPro"/>
</dbReference>
<keyword evidence="2" id="KW-0805">Transcription regulation</keyword>
<feature type="domain" description="HTH luxR-type" evidence="5">
    <location>
        <begin position="109"/>
        <end position="175"/>
    </location>
</feature>
<dbReference type="InterPro" id="IPR011008">
    <property type="entry name" value="Dimeric_a/b-barrel"/>
</dbReference>
<evidence type="ECO:0000256" key="1">
    <source>
        <dbReference type="ARBA" id="ARBA00007689"/>
    </source>
</evidence>
<keyword evidence="3" id="KW-0238">DNA-binding</keyword>
<dbReference type="InterPro" id="IPR005545">
    <property type="entry name" value="YCII"/>
</dbReference>
<name>A0A2T0T4U8_9PSEU</name>
<accession>A0A2T0T4U8</accession>
<dbReference type="PRINTS" id="PR00038">
    <property type="entry name" value="HTHLUXR"/>
</dbReference>
<dbReference type="SUPFAM" id="SSF46894">
    <property type="entry name" value="C-terminal effector domain of the bipartite response regulators"/>
    <property type="match status" value="1"/>
</dbReference>
<sequence>MAFIIEMIFRDAGDVRRSIHVAHRDYWKRLADQGVLIGGGLVGDGTAAMLLCQASDEQAVRELIRADPYIRSHVIAELRVRQWHVLMGVPQVERPEPALVRPRDGQAVDSIDHDPLTPHERRIALMMLEGKTNRQIAEHFSVSTRAVELHITRIYRKLEIGRRAQLAAAMSWGQGQRSYL</sequence>
<dbReference type="PROSITE" id="PS50043">
    <property type="entry name" value="HTH_LUXR_2"/>
    <property type="match status" value="1"/>
</dbReference>
<dbReference type="RefSeq" id="WP_106189217.1">
    <property type="nucleotide sequence ID" value="NZ_PVTF01000006.1"/>
</dbReference>
<dbReference type="GO" id="GO:0003677">
    <property type="term" value="F:DNA binding"/>
    <property type="evidence" value="ECO:0007669"/>
    <property type="project" value="UniProtKB-KW"/>
</dbReference>
<dbReference type="InterPro" id="IPR016032">
    <property type="entry name" value="Sig_transdc_resp-reg_C-effctor"/>
</dbReference>
<keyword evidence="7" id="KW-1185">Reference proteome</keyword>
<evidence type="ECO:0000256" key="4">
    <source>
        <dbReference type="ARBA" id="ARBA00023163"/>
    </source>
</evidence>
<dbReference type="SUPFAM" id="SSF54909">
    <property type="entry name" value="Dimeric alpha+beta barrel"/>
    <property type="match status" value="1"/>
</dbReference>
<dbReference type="Proteomes" id="UP000239494">
    <property type="component" value="Unassembled WGS sequence"/>
</dbReference>
<evidence type="ECO:0000313" key="6">
    <source>
        <dbReference type="EMBL" id="PRY40705.1"/>
    </source>
</evidence>
<dbReference type="CDD" id="cd06170">
    <property type="entry name" value="LuxR_C_like"/>
    <property type="match status" value="1"/>
</dbReference>
<dbReference type="PANTHER" id="PTHR44688">
    <property type="entry name" value="DNA-BINDING TRANSCRIPTIONAL ACTIVATOR DEVR_DOSR"/>
    <property type="match status" value="1"/>
</dbReference>
<gene>
    <name evidence="6" type="ORF">CLV43_106446</name>
</gene>
<dbReference type="OrthoDB" id="8968203at2"/>